<gene>
    <name evidence="1" type="ORF">FBU59_002098</name>
</gene>
<comment type="caution">
    <text evidence="1">The sequence shown here is derived from an EMBL/GenBank/DDBJ whole genome shotgun (WGS) entry which is preliminary data.</text>
</comment>
<proteinExistence type="predicted"/>
<organism evidence="1 2">
    <name type="scientific">Linderina macrospora</name>
    <dbReference type="NCBI Taxonomy" id="4868"/>
    <lineage>
        <taxon>Eukaryota</taxon>
        <taxon>Fungi</taxon>
        <taxon>Fungi incertae sedis</taxon>
        <taxon>Zoopagomycota</taxon>
        <taxon>Kickxellomycotina</taxon>
        <taxon>Kickxellomycetes</taxon>
        <taxon>Kickxellales</taxon>
        <taxon>Kickxellaceae</taxon>
        <taxon>Linderina</taxon>
    </lineage>
</organism>
<evidence type="ECO:0000313" key="1">
    <source>
        <dbReference type="EMBL" id="KAJ1946169.1"/>
    </source>
</evidence>
<keyword evidence="2" id="KW-1185">Reference proteome</keyword>
<dbReference type="EMBL" id="JANBPW010001096">
    <property type="protein sequence ID" value="KAJ1946169.1"/>
    <property type="molecule type" value="Genomic_DNA"/>
</dbReference>
<accession>A0ACC1JBY6</accession>
<protein>
    <submittedName>
        <fullName evidence="1">Uncharacterized protein</fullName>
    </submittedName>
</protein>
<name>A0ACC1JBY6_9FUNG</name>
<dbReference type="Proteomes" id="UP001150603">
    <property type="component" value="Unassembled WGS sequence"/>
</dbReference>
<sequence length="285" mass="32323">MNAVTTEHIELPSGMFTCYFVRHGERIDHIDDQWTKTATTPYDPPLTSDGHRQAYKTGNLIYDLEIEAGCALPNPKDIISQTSYYVVTSPFLRCVQTSDGLFRGFSARSKSVQWNVAVEPGLSELMNDQYFDEQVPSTIIDKRRSEIKAGGICSGMRYATEYVEASQSLPTYPENFQDMMARFVSALDRTTTYFTNETFKEDLRSFGPPRRRVAVFVTHGAGINSLIWATTSKYGRNDADYCSLTRAKLAARRDSRPLADFGTSRISSFMWNVDYRAYNKHLAIL</sequence>
<evidence type="ECO:0000313" key="2">
    <source>
        <dbReference type="Proteomes" id="UP001150603"/>
    </source>
</evidence>
<reference evidence="1" key="1">
    <citation type="submission" date="2022-07" db="EMBL/GenBank/DDBJ databases">
        <title>Phylogenomic reconstructions and comparative analyses of Kickxellomycotina fungi.</title>
        <authorList>
            <person name="Reynolds N.K."/>
            <person name="Stajich J.E."/>
            <person name="Barry K."/>
            <person name="Grigoriev I.V."/>
            <person name="Crous P."/>
            <person name="Smith M.E."/>
        </authorList>
    </citation>
    <scope>NUCLEOTIDE SEQUENCE</scope>
    <source>
        <strain evidence="1">NRRL 5244</strain>
    </source>
</reference>